<protein>
    <submittedName>
        <fullName evidence="1">Uncharacterized protein</fullName>
    </submittedName>
</protein>
<evidence type="ECO:0000313" key="2">
    <source>
        <dbReference type="Proteomes" id="UP000250321"/>
    </source>
</evidence>
<dbReference type="Proteomes" id="UP000250321">
    <property type="component" value="Unassembled WGS sequence"/>
</dbReference>
<gene>
    <name evidence="1" type="ORF">Pyn_25412</name>
</gene>
<comment type="caution">
    <text evidence="1">The sequence shown here is derived from an EMBL/GenBank/DDBJ whole genome shotgun (WGS) entry which is preliminary data.</text>
</comment>
<keyword evidence="2" id="KW-1185">Reference proteome</keyword>
<accession>A0A314Y4Y4</accession>
<organism evidence="1 2">
    <name type="scientific">Prunus yedoensis var. nudiflora</name>
    <dbReference type="NCBI Taxonomy" id="2094558"/>
    <lineage>
        <taxon>Eukaryota</taxon>
        <taxon>Viridiplantae</taxon>
        <taxon>Streptophyta</taxon>
        <taxon>Embryophyta</taxon>
        <taxon>Tracheophyta</taxon>
        <taxon>Spermatophyta</taxon>
        <taxon>Magnoliopsida</taxon>
        <taxon>eudicotyledons</taxon>
        <taxon>Gunneridae</taxon>
        <taxon>Pentapetalae</taxon>
        <taxon>rosids</taxon>
        <taxon>fabids</taxon>
        <taxon>Rosales</taxon>
        <taxon>Rosaceae</taxon>
        <taxon>Amygdaloideae</taxon>
        <taxon>Amygdaleae</taxon>
        <taxon>Prunus</taxon>
    </lineage>
</organism>
<name>A0A314Y4Y4_PRUYE</name>
<reference evidence="1 2" key="1">
    <citation type="submission" date="2018-02" db="EMBL/GenBank/DDBJ databases">
        <title>Draft genome of wild Prunus yedoensis var. nudiflora.</title>
        <authorList>
            <person name="Baek S."/>
            <person name="Kim J.-H."/>
            <person name="Choi K."/>
            <person name="Kim G.-B."/>
            <person name="Cho A."/>
            <person name="Jang H."/>
            <person name="Shin C.-H."/>
            <person name="Yu H.-J."/>
            <person name="Mun J.-H."/>
        </authorList>
    </citation>
    <scope>NUCLEOTIDE SEQUENCE [LARGE SCALE GENOMIC DNA]</scope>
    <source>
        <strain evidence="2">cv. Jeju island</strain>
        <tissue evidence="1">Leaf</tissue>
    </source>
</reference>
<evidence type="ECO:0000313" key="1">
    <source>
        <dbReference type="EMBL" id="PQP99057.1"/>
    </source>
</evidence>
<dbReference type="EMBL" id="PJQY01001846">
    <property type="protein sequence ID" value="PQP99057.1"/>
    <property type="molecule type" value="Genomic_DNA"/>
</dbReference>
<proteinExistence type="predicted"/>
<dbReference type="AlphaFoldDB" id="A0A314Y4Y4"/>
<sequence>MAGLRRYEFPLELAEGQEKMNMSGKIMDNPFRKKPTDLPRLGLCRAPSPDSYGNGPSFGIPLNHTIFPSSSPPDSPHQMFLENHHQLRKEDLHPHLRGLNLRRGLLFEDIHGAELMSEEAIYKSPEATLLKHLEEISKMKPILEAAGSALQELSSSSDSEFADAWREADRGVTWLEGGLTIISQAQKLFRCPPTNGNSRTPQE</sequence>